<feature type="binding site" evidence="1">
    <location>
        <position position="58"/>
    </location>
    <ligand>
        <name>Mg(2+)</name>
        <dbReference type="ChEBI" id="CHEBI:18420"/>
        <label>1</label>
    </ligand>
</feature>
<dbReference type="AlphaFoldDB" id="A0A1G8HB43"/>
<name>A0A1G8HB43_9CLOT</name>
<accession>A0A1G8HB43</accession>
<dbReference type="GO" id="GO:0016787">
    <property type="term" value="F:hydrolase activity"/>
    <property type="evidence" value="ECO:0007669"/>
    <property type="project" value="UniProtKB-KW"/>
</dbReference>
<dbReference type="PANTHER" id="PTHR16222:SF12">
    <property type="entry name" value="ADP-RIBOSYLGLYCOHYDROLASE-RELATED"/>
    <property type="match status" value="1"/>
</dbReference>
<dbReference type="Proteomes" id="UP000183255">
    <property type="component" value="Unassembled WGS sequence"/>
</dbReference>
<keyword evidence="1" id="KW-0479">Metal-binding</keyword>
<feature type="binding site" evidence="1">
    <location>
        <position position="59"/>
    </location>
    <ligand>
        <name>Mg(2+)</name>
        <dbReference type="ChEBI" id="CHEBI:18420"/>
        <label>1</label>
    </ligand>
</feature>
<evidence type="ECO:0000313" key="3">
    <source>
        <dbReference type="Proteomes" id="UP000183255"/>
    </source>
</evidence>
<gene>
    <name evidence="2" type="ORF">SAMN05421804_101527</name>
</gene>
<dbReference type="EMBL" id="FNDZ01000001">
    <property type="protein sequence ID" value="SDI03815.1"/>
    <property type="molecule type" value="Genomic_DNA"/>
</dbReference>
<organism evidence="2 3">
    <name type="scientific">Proteiniclasticum ruminis</name>
    <dbReference type="NCBI Taxonomy" id="398199"/>
    <lineage>
        <taxon>Bacteria</taxon>
        <taxon>Bacillati</taxon>
        <taxon>Bacillota</taxon>
        <taxon>Clostridia</taxon>
        <taxon>Eubacteriales</taxon>
        <taxon>Clostridiaceae</taxon>
        <taxon>Proteiniclasticum</taxon>
    </lineage>
</organism>
<feature type="binding site" evidence="1">
    <location>
        <position position="60"/>
    </location>
    <ligand>
        <name>Mg(2+)</name>
        <dbReference type="ChEBI" id="CHEBI:18420"/>
        <label>1</label>
    </ligand>
</feature>
<feature type="binding site" evidence="1">
    <location>
        <position position="271"/>
    </location>
    <ligand>
        <name>Mg(2+)</name>
        <dbReference type="ChEBI" id="CHEBI:18420"/>
        <label>1</label>
    </ligand>
</feature>
<comment type="cofactor">
    <cofactor evidence="1">
        <name>Mg(2+)</name>
        <dbReference type="ChEBI" id="CHEBI:18420"/>
    </cofactor>
    <text evidence="1">Binds 2 magnesium ions per subunit.</text>
</comment>
<dbReference type="InterPro" id="IPR050792">
    <property type="entry name" value="ADP-ribosylglycohydrolase"/>
</dbReference>
<dbReference type="GO" id="GO:0046872">
    <property type="term" value="F:metal ion binding"/>
    <property type="evidence" value="ECO:0007669"/>
    <property type="project" value="UniProtKB-KW"/>
</dbReference>
<keyword evidence="2" id="KW-0378">Hydrolase</keyword>
<proteinExistence type="predicted"/>
<feature type="binding site" evidence="1">
    <location>
        <position position="274"/>
    </location>
    <ligand>
        <name>Mg(2+)</name>
        <dbReference type="ChEBI" id="CHEBI:18420"/>
        <label>1</label>
    </ligand>
</feature>
<reference evidence="2 3" key="1">
    <citation type="submission" date="2016-10" db="EMBL/GenBank/DDBJ databases">
        <authorList>
            <person name="de Groot N.N."/>
        </authorList>
    </citation>
    <scope>NUCLEOTIDE SEQUENCE [LARGE SCALE GENOMIC DNA]</scope>
    <source>
        <strain evidence="2 3">CGMCC 1.5058</strain>
    </source>
</reference>
<feature type="binding site" evidence="1">
    <location>
        <position position="273"/>
    </location>
    <ligand>
        <name>Mg(2+)</name>
        <dbReference type="ChEBI" id="CHEBI:18420"/>
        <label>1</label>
    </ligand>
</feature>
<dbReference type="RefSeq" id="WP_031573718.1">
    <property type="nucleotide sequence ID" value="NZ_FNDZ01000001.1"/>
</dbReference>
<protein>
    <submittedName>
        <fullName evidence="2">ADP-ribosylglycohydrolase</fullName>
    </submittedName>
</protein>
<evidence type="ECO:0000256" key="1">
    <source>
        <dbReference type="PIRSR" id="PIRSR605502-1"/>
    </source>
</evidence>
<sequence>MKSKSELIENKELLLDKAYGTLSGLAVGDSFGDAARSPENQFAYGITTDFKEGASWSTDDTEFGLLTAKILIDTKGNPTSGDVVDAWLKHVAGQDEFPRGGASEIEGVRNVKRGILPPYSGMYNAYSHSDGSAMRIAPIGIICAGEPEKAIALAEVDASISHYREGIWGAQAVAAAVSVAMVDGTIDEIIEAAKAAVPEDSWMRYTIEKVLSLIKENGNNPLMAWMPIHDALWTSYKAAAPEAVASALAVVKLFGDDFKMGVIAAGNFGRDADTIGAIVGGILGAKYGATAIPEKWLEKTRYPSGTCLAFTKGLDIKEMSDQLASLIK</sequence>
<dbReference type="InterPro" id="IPR005502">
    <property type="entry name" value="Ribosyl_crysJ1"/>
</dbReference>
<evidence type="ECO:0000313" key="2">
    <source>
        <dbReference type="EMBL" id="SDI03815.1"/>
    </source>
</evidence>
<dbReference type="Gene3D" id="1.10.4080.10">
    <property type="entry name" value="ADP-ribosylation/Crystallin J1"/>
    <property type="match status" value="1"/>
</dbReference>
<dbReference type="PANTHER" id="PTHR16222">
    <property type="entry name" value="ADP-RIBOSYLGLYCOHYDROLASE"/>
    <property type="match status" value="1"/>
</dbReference>
<dbReference type="Pfam" id="PF03747">
    <property type="entry name" value="ADP_ribosyl_GH"/>
    <property type="match status" value="1"/>
</dbReference>
<keyword evidence="1" id="KW-0460">Magnesium</keyword>
<dbReference type="SUPFAM" id="SSF101478">
    <property type="entry name" value="ADP-ribosylglycohydrolase"/>
    <property type="match status" value="1"/>
</dbReference>
<dbReference type="InterPro" id="IPR036705">
    <property type="entry name" value="Ribosyl_crysJ1_sf"/>
</dbReference>